<evidence type="ECO:0000313" key="2">
    <source>
        <dbReference type="EMBL" id="THF63944.1"/>
    </source>
</evidence>
<reference evidence="2 3" key="1">
    <citation type="submission" date="2019-04" db="EMBL/GenBank/DDBJ databases">
        <title>Azoarcus nasutitermitis sp. nov. isolated from termite nest.</title>
        <authorList>
            <person name="Lin S.-Y."/>
            <person name="Hameed A."/>
            <person name="Hsu Y.-H."/>
            <person name="Young C.-C."/>
        </authorList>
    </citation>
    <scope>NUCLEOTIDE SEQUENCE [LARGE SCALE GENOMIC DNA]</scope>
    <source>
        <strain evidence="2 3">CC-YHH838</strain>
    </source>
</reference>
<accession>A0A4S4AVR6</accession>
<dbReference type="Pfam" id="PF06299">
    <property type="entry name" value="DUF1045"/>
    <property type="match status" value="1"/>
</dbReference>
<feature type="region of interest" description="Disordered" evidence="1">
    <location>
        <begin position="13"/>
        <end position="61"/>
    </location>
</feature>
<dbReference type="Proteomes" id="UP000308430">
    <property type="component" value="Unassembled WGS sequence"/>
</dbReference>
<evidence type="ECO:0000313" key="3">
    <source>
        <dbReference type="Proteomes" id="UP000308430"/>
    </source>
</evidence>
<dbReference type="NCBIfam" id="TIGR03223">
    <property type="entry name" value="Phn_opern_protn"/>
    <property type="match status" value="1"/>
</dbReference>
<proteinExistence type="predicted"/>
<keyword evidence="3" id="KW-1185">Reference proteome</keyword>
<name>A0A4S4AVR6_9RHOO</name>
<dbReference type="InterPro" id="IPR009389">
    <property type="entry name" value="DUF1045"/>
</dbReference>
<dbReference type="Gene3D" id="3.90.1140.10">
    <property type="entry name" value="Cyclic phosphodiesterase"/>
    <property type="match status" value="1"/>
</dbReference>
<dbReference type="AlphaFoldDB" id="A0A4S4AVR6"/>
<evidence type="ECO:0000256" key="1">
    <source>
        <dbReference type="SAM" id="MobiDB-lite"/>
    </source>
</evidence>
<comment type="caution">
    <text evidence="2">The sequence shown here is derived from an EMBL/GenBank/DDBJ whole genome shotgun (WGS) entry which is preliminary data.</text>
</comment>
<sequence>MDPWCARCGAWASVSHERPRPAARRGRSPSLGEDVAQRQEGSPVSAPVRPSEGGAHPPRGAHAARWAEDAPASAAAASAVRHAVYFAPPPHSALWRAGSAWLGRDAAAGGAGELPPLALEGFDATAVRAFTAKPRRYGFHATLKAPFHLRAGCDEDSLRAALAGLAGQLAPFALRLRVGRVGDFLALVPAGPAAELDALAATCVTGLDAWRRAPDAAELARRAAAGLDARERALLARWGYPWVLERFRFHMTLTDTLADGVLERLLPELDAYFAPLLAGPVAVDALSLFRQPCAGAPFELVERFALRAPAGV</sequence>
<gene>
    <name evidence="2" type="ORF">E6C76_15330</name>
</gene>
<organism evidence="2 3">
    <name type="scientific">Pseudothauera nasutitermitis</name>
    <dbReference type="NCBI Taxonomy" id="2565930"/>
    <lineage>
        <taxon>Bacteria</taxon>
        <taxon>Pseudomonadati</taxon>
        <taxon>Pseudomonadota</taxon>
        <taxon>Betaproteobacteria</taxon>
        <taxon>Rhodocyclales</taxon>
        <taxon>Zoogloeaceae</taxon>
        <taxon>Pseudothauera</taxon>
    </lineage>
</organism>
<dbReference type="OrthoDB" id="5801437at2"/>
<dbReference type="EMBL" id="SSOC01000005">
    <property type="protein sequence ID" value="THF63944.1"/>
    <property type="molecule type" value="Genomic_DNA"/>
</dbReference>
<protein>
    <submittedName>
        <fullName evidence="2">DUF1045 domain-containing protein</fullName>
    </submittedName>
</protein>